<reference evidence="2" key="1">
    <citation type="submission" date="2016-09" db="EMBL/GenBank/DDBJ databases">
        <authorList>
            <person name="Varghese N."/>
            <person name="Submissions S."/>
        </authorList>
    </citation>
    <scope>NUCLEOTIDE SEQUENCE [LARGE SCALE GENOMIC DNA]</scope>
    <source>
        <strain evidence="2">25nlg</strain>
    </source>
</reference>
<dbReference type="AlphaFoldDB" id="A0A1G6NEP6"/>
<evidence type="ECO:0000313" key="2">
    <source>
        <dbReference type="Proteomes" id="UP000242662"/>
    </source>
</evidence>
<dbReference type="STRING" id="1464122.SAMN05421737_11258"/>
<evidence type="ECO:0000313" key="1">
    <source>
        <dbReference type="EMBL" id="SDC66258.1"/>
    </source>
</evidence>
<accession>A0A1G6NEP6</accession>
<protein>
    <submittedName>
        <fullName evidence="1">Uncharacterized protein</fullName>
    </submittedName>
</protein>
<gene>
    <name evidence="1" type="ORF">SAMN05421737_11258</name>
</gene>
<name>A0A1G6NEP6_9BACI</name>
<dbReference type="Proteomes" id="UP000242662">
    <property type="component" value="Unassembled WGS sequence"/>
</dbReference>
<keyword evidence="2" id="KW-1185">Reference proteome</keyword>
<dbReference type="EMBL" id="FMYM01000012">
    <property type="protein sequence ID" value="SDC66258.1"/>
    <property type="molecule type" value="Genomic_DNA"/>
</dbReference>
<organism evidence="1 2">
    <name type="scientific">Shouchella lonarensis</name>
    <dbReference type="NCBI Taxonomy" id="1464122"/>
    <lineage>
        <taxon>Bacteria</taxon>
        <taxon>Bacillati</taxon>
        <taxon>Bacillota</taxon>
        <taxon>Bacilli</taxon>
        <taxon>Bacillales</taxon>
        <taxon>Bacillaceae</taxon>
        <taxon>Shouchella</taxon>
    </lineage>
</organism>
<sequence>MEVLEQFIDEAMAFGHPSTLINLSSPVPYKPLVEDETNV</sequence>
<proteinExistence type="predicted"/>